<dbReference type="GO" id="GO:0009639">
    <property type="term" value="P:response to red or far red light"/>
    <property type="evidence" value="ECO:0007669"/>
    <property type="project" value="InterPro"/>
</dbReference>
<dbReference type="AlphaFoldDB" id="A0AAQ3KUE6"/>
<evidence type="ECO:0008006" key="7">
    <source>
        <dbReference type="Google" id="ProtNLM"/>
    </source>
</evidence>
<accession>A0AAQ3KUE6</accession>
<dbReference type="Pfam" id="PF24994">
    <property type="entry name" value="GIL1_IRKI_C"/>
    <property type="match status" value="1"/>
</dbReference>
<gene>
    <name evidence="5" type="ORF">Cni_G21168</name>
</gene>
<name>A0AAQ3KUE6_9LILI</name>
<dbReference type="Proteomes" id="UP001327560">
    <property type="component" value="Chromosome 6"/>
</dbReference>
<keyword evidence="1" id="KW-0175">Coiled coil</keyword>
<protein>
    <recommendedName>
        <fullName evidence="7">DUF641 domain-containing protein</fullName>
    </recommendedName>
</protein>
<evidence type="ECO:0000313" key="6">
    <source>
        <dbReference type="Proteomes" id="UP001327560"/>
    </source>
</evidence>
<sequence>MEPPRVAPQTDFGSVARRITKIIRLRRSAASSVAANGYDDYDATRKLKLPSEHGDFSAAFKPQDEELRKKDASRRDREAAVESLIANLFASVSAIKAAYAQLQVAQSPYDPDSIQAADGAVVSELRRVSELKQAYFKNQFDALTSSISQPALAAQLEELRNLIKTYKITTHKLETELELKNSEIRALQDEFLESDKKTRALEAKLHPRCSLVALDALHLSGLNPTHFLTALRYAYKSIRSFVSLMAREMESAGWDIDAAAAAIQPDLLRLKKTDHRSLAFESYVCLRVFSDFQHKSFGLPVLDGCSAWDRRKFFDEFTRLRSIPINQSADGEQSPVAQFCKAKYLSLVHPKMESSFFGGLHQRAMVSTDRGFPESEFFIGFAEMARRVWLLHCLFFAFEPEIERSIFQIRRGSRFSQVYMETVTSAEAEGSRSGEVVGFTVVPGFRVGRSVIQCKVYLIPSEPKADGRS</sequence>
<dbReference type="InterPro" id="IPR056813">
    <property type="entry name" value="GIL1_IRKI_C"/>
</dbReference>
<feature type="domain" description="DUF641" evidence="3">
    <location>
        <begin position="77"/>
        <end position="204"/>
    </location>
</feature>
<dbReference type="PANTHER" id="PTHR31161">
    <property type="entry name" value="PROTEIN GRAVITROPIC IN THE LIGHT 1"/>
    <property type="match status" value="1"/>
</dbReference>
<feature type="region of interest" description="Disordered" evidence="2">
    <location>
        <begin position="54"/>
        <end position="74"/>
    </location>
</feature>
<evidence type="ECO:0000313" key="5">
    <source>
        <dbReference type="EMBL" id="WOL12401.1"/>
    </source>
</evidence>
<proteinExistence type="predicted"/>
<evidence type="ECO:0000259" key="3">
    <source>
        <dbReference type="Pfam" id="PF04859"/>
    </source>
</evidence>
<dbReference type="InterPro" id="IPR006943">
    <property type="entry name" value="DUF641_pln"/>
</dbReference>
<dbReference type="GO" id="GO:0009959">
    <property type="term" value="P:negative gravitropism"/>
    <property type="evidence" value="ECO:0007669"/>
    <property type="project" value="InterPro"/>
</dbReference>
<evidence type="ECO:0000259" key="4">
    <source>
        <dbReference type="Pfam" id="PF24994"/>
    </source>
</evidence>
<organism evidence="5 6">
    <name type="scientific">Canna indica</name>
    <name type="common">Indian-shot</name>
    <dbReference type="NCBI Taxonomy" id="4628"/>
    <lineage>
        <taxon>Eukaryota</taxon>
        <taxon>Viridiplantae</taxon>
        <taxon>Streptophyta</taxon>
        <taxon>Embryophyta</taxon>
        <taxon>Tracheophyta</taxon>
        <taxon>Spermatophyta</taxon>
        <taxon>Magnoliopsida</taxon>
        <taxon>Liliopsida</taxon>
        <taxon>Zingiberales</taxon>
        <taxon>Cannaceae</taxon>
        <taxon>Canna</taxon>
    </lineage>
</organism>
<dbReference type="EMBL" id="CP136895">
    <property type="protein sequence ID" value="WOL12401.1"/>
    <property type="molecule type" value="Genomic_DNA"/>
</dbReference>
<feature type="compositionally biased region" description="Basic and acidic residues" evidence="2">
    <location>
        <begin position="62"/>
        <end position="74"/>
    </location>
</feature>
<dbReference type="InterPro" id="IPR040225">
    <property type="entry name" value="GIL1-like"/>
</dbReference>
<feature type="domain" description="GIL1/IRKI C-terminal" evidence="4">
    <location>
        <begin position="406"/>
        <end position="457"/>
    </location>
</feature>
<keyword evidence="6" id="KW-1185">Reference proteome</keyword>
<dbReference type="Pfam" id="PF04859">
    <property type="entry name" value="DUF641"/>
    <property type="match status" value="1"/>
</dbReference>
<evidence type="ECO:0000256" key="1">
    <source>
        <dbReference type="SAM" id="Coils"/>
    </source>
</evidence>
<reference evidence="5 6" key="1">
    <citation type="submission" date="2023-10" db="EMBL/GenBank/DDBJ databases">
        <title>Chromosome-scale genome assembly provides insights into flower coloration mechanisms of Canna indica.</title>
        <authorList>
            <person name="Li C."/>
        </authorList>
    </citation>
    <scope>NUCLEOTIDE SEQUENCE [LARGE SCALE GENOMIC DNA]</scope>
    <source>
        <tissue evidence="5">Flower</tissue>
    </source>
</reference>
<evidence type="ECO:0000256" key="2">
    <source>
        <dbReference type="SAM" id="MobiDB-lite"/>
    </source>
</evidence>
<feature type="coiled-coil region" evidence="1">
    <location>
        <begin position="156"/>
        <end position="190"/>
    </location>
</feature>